<evidence type="ECO:0000313" key="1">
    <source>
        <dbReference type="EMBL" id="GMN51764.1"/>
    </source>
</evidence>
<dbReference type="EMBL" id="BTGU01000039">
    <property type="protein sequence ID" value="GMN51764.1"/>
    <property type="molecule type" value="Genomic_DNA"/>
</dbReference>
<sequence>MGGRLLRGGDFAIPEQRKLARLGANVGVFGCEGPRSGKAWVSLGVR</sequence>
<name>A0AA88A9J5_FICCA</name>
<accession>A0AA88A9J5</accession>
<evidence type="ECO:0000313" key="2">
    <source>
        <dbReference type="Proteomes" id="UP001187192"/>
    </source>
</evidence>
<protein>
    <submittedName>
        <fullName evidence="1">Uncharacterized protein</fullName>
    </submittedName>
</protein>
<reference evidence="1" key="1">
    <citation type="submission" date="2023-07" db="EMBL/GenBank/DDBJ databases">
        <title>draft genome sequence of fig (Ficus carica).</title>
        <authorList>
            <person name="Takahashi T."/>
            <person name="Nishimura K."/>
        </authorList>
    </citation>
    <scope>NUCLEOTIDE SEQUENCE</scope>
</reference>
<dbReference type="AlphaFoldDB" id="A0AA88A9J5"/>
<organism evidence="1 2">
    <name type="scientific">Ficus carica</name>
    <name type="common">Common fig</name>
    <dbReference type="NCBI Taxonomy" id="3494"/>
    <lineage>
        <taxon>Eukaryota</taxon>
        <taxon>Viridiplantae</taxon>
        <taxon>Streptophyta</taxon>
        <taxon>Embryophyta</taxon>
        <taxon>Tracheophyta</taxon>
        <taxon>Spermatophyta</taxon>
        <taxon>Magnoliopsida</taxon>
        <taxon>eudicotyledons</taxon>
        <taxon>Gunneridae</taxon>
        <taxon>Pentapetalae</taxon>
        <taxon>rosids</taxon>
        <taxon>fabids</taxon>
        <taxon>Rosales</taxon>
        <taxon>Moraceae</taxon>
        <taxon>Ficeae</taxon>
        <taxon>Ficus</taxon>
    </lineage>
</organism>
<proteinExistence type="predicted"/>
<keyword evidence="2" id="KW-1185">Reference proteome</keyword>
<dbReference type="Proteomes" id="UP001187192">
    <property type="component" value="Unassembled WGS sequence"/>
</dbReference>
<gene>
    <name evidence="1" type="ORF">TIFTF001_020929</name>
</gene>
<comment type="caution">
    <text evidence="1">The sequence shown here is derived from an EMBL/GenBank/DDBJ whole genome shotgun (WGS) entry which is preliminary data.</text>
</comment>